<feature type="signal peptide" evidence="1">
    <location>
        <begin position="1"/>
        <end position="35"/>
    </location>
</feature>
<name>Q1K3H9_DESA6</name>
<dbReference type="RefSeq" id="WP_005997866.1">
    <property type="nucleotide sequence ID" value="NZ_AAEW02000002.1"/>
</dbReference>
<reference evidence="2" key="1">
    <citation type="submission" date="2006-05" db="EMBL/GenBank/DDBJ databases">
        <title>Annotation of the draft genome assembly of Desulfuromonas acetoxidans DSM 684.</title>
        <authorList>
            <consortium name="US DOE Joint Genome Institute (JGI-ORNL)"/>
            <person name="Larimer F."/>
            <person name="Land M."/>
            <person name="Hauser L."/>
        </authorList>
    </citation>
    <scope>NUCLEOTIDE SEQUENCE [LARGE SCALE GENOMIC DNA]</scope>
    <source>
        <strain evidence="2">DSM 684</strain>
    </source>
</reference>
<comment type="caution">
    <text evidence="2">The sequence shown here is derived from an EMBL/GenBank/DDBJ whole genome shotgun (WGS) entry which is preliminary data.</text>
</comment>
<keyword evidence="3" id="KW-1185">Reference proteome</keyword>
<feature type="chain" id="PRO_5004192744" description="DUF4136 domain-containing protein" evidence="1">
    <location>
        <begin position="36"/>
        <end position="207"/>
    </location>
</feature>
<organism evidence="2 3">
    <name type="scientific">Desulfuromonas acetoxidans (strain DSM 684 / 11070)</name>
    <dbReference type="NCBI Taxonomy" id="281689"/>
    <lineage>
        <taxon>Bacteria</taxon>
        <taxon>Pseudomonadati</taxon>
        <taxon>Thermodesulfobacteriota</taxon>
        <taxon>Desulfuromonadia</taxon>
        <taxon>Desulfuromonadales</taxon>
        <taxon>Desulfuromonadaceae</taxon>
        <taxon>Desulfuromonas</taxon>
    </lineage>
</organism>
<dbReference type="Proteomes" id="UP000005695">
    <property type="component" value="Unassembled WGS sequence"/>
</dbReference>
<keyword evidence="1" id="KW-0732">Signal</keyword>
<reference evidence="2" key="2">
    <citation type="submission" date="2006-05" db="EMBL/GenBank/DDBJ databases">
        <title>Sequencing of the draft genome and assembly of Desulfuromonas acetoxidans DSM 684.</title>
        <authorList>
            <consortium name="US DOE Joint Genome Institute (JGI-PGF)"/>
            <person name="Copeland A."/>
            <person name="Lucas S."/>
            <person name="Lapidus A."/>
            <person name="Barry K."/>
            <person name="Detter J.C."/>
            <person name="Glavina del Rio T."/>
            <person name="Hammon N."/>
            <person name="Israni S."/>
            <person name="Dalin E."/>
            <person name="Tice H."/>
            <person name="Bruce D."/>
            <person name="Pitluck S."/>
            <person name="Richardson P."/>
        </authorList>
    </citation>
    <scope>NUCLEOTIDE SEQUENCE [LARGE SCALE GENOMIC DNA]</scope>
    <source>
        <strain evidence="2">DSM 684</strain>
    </source>
</reference>
<sequence length="207" mass="24059">MTVFLTSHNSDKKLRVKTIVYVLCSLLLSLQTVSAQTIQTVTTSTTFDFTEFGSKPDTLMECIRRATFNDFENQETVYSSYTRQSDAGQFHDLTITQPVYDFCDEELFRIRFRLAVEDQEPEEALEALGNILEKWYQMTFVHEETQSTSEHCIAHKWVFKSSQDIVAEVSWKRYGGCWDMPIIKVQKSQLINKLNKAMNPDYISKAY</sequence>
<evidence type="ECO:0000256" key="1">
    <source>
        <dbReference type="SAM" id="SignalP"/>
    </source>
</evidence>
<protein>
    <recommendedName>
        <fullName evidence="4">DUF4136 domain-containing protein</fullName>
    </recommendedName>
</protein>
<dbReference type="EMBL" id="AAEW02000002">
    <property type="protein sequence ID" value="EAT16995.1"/>
    <property type="molecule type" value="Genomic_DNA"/>
</dbReference>
<evidence type="ECO:0000313" key="2">
    <source>
        <dbReference type="EMBL" id="EAT16995.1"/>
    </source>
</evidence>
<proteinExistence type="predicted"/>
<evidence type="ECO:0008006" key="4">
    <source>
        <dbReference type="Google" id="ProtNLM"/>
    </source>
</evidence>
<accession>Q1K3H9</accession>
<gene>
    <name evidence="2" type="ORF">Dace_2861</name>
</gene>
<dbReference type="AlphaFoldDB" id="Q1K3H9"/>
<evidence type="ECO:0000313" key="3">
    <source>
        <dbReference type="Proteomes" id="UP000005695"/>
    </source>
</evidence>